<sequence length="193" mass="21421">MSFALPPDTAAWLHQEARAGFEVAYFEALNNGWRAQGWTTAVEEGETWVVRYDIRLDEAWTTRRAEVWGRSVSGERSTVVEADGAGHWLVDGQAAPHLDGCLDVDLESSAMTNAFPVHRMALPVGAKAEAPAAYVRAVGLDVERLEQSYERLANEDTRQRYDYAAPVFNFACHLVYDESGLVLDYPGIATRAQ</sequence>
<dbReference type="OrthoDB" id="7347529at2"/>
<evidence type="ECO:0008006" key="3">
    <source>
        <dbReference type="Google" id="ProtNLM"/>
    </source>
</evidence>
<dbReference type="Proteomes" id="UP000331127">
    <property type="component" value="Unassembled WGS sequence"/>
</dbReference>
<gene>
    <name evidence="1" type="ORF">Amac_026770</name>
</gene>
<reference evidence="1 2" key="1">
    <citation type="submission" date="2019-10" db="EMBL/GenBank/DDBJ databases">
        <title>Whole genome shotgun sequence of Acrocarpospora macrocephala NBRC 16266.</title>
        <authorList>
            <person name="Ichikawa N."/>
            <person name="Kimura A."/>
            <person name="Kitahashi Y."/>
            <person name="Komaki H."/>
            <person name="Oguchi A."/>
        </authorList>
    </citation>
    <scope>NUCLEOTIDE SEQUENCE [LARGE SCALE GENOMIC DNA]</scope>
    <source>
        <strain evidence="1 2">NBRC 16266</strain>
    </source>
</reference>
<dbReference type="InterPro" id="IPR009467">
    <property type="entry name" value="Glycolipid-bd_prot_put"/>
</dbReference>
<proteinExistence type="predicted"/>
<organism evidence="1 2">
    <name type="scientific">Acrocarpospora macrocephala</name>
    <dbReference type="NCBI Taxonomy" id="150177"/>
    <lineage>
        <taxon>Bacteria</taxon>
        <taxon>Bacillati</taxon>
        <taxon>Actinomycetota</taxon>
        <taxon>Actinomycetes</taxon>
        <taxon>Streptosporangiales</taxon>
        <taxon>Streptosporangiaceae</taxon>
        <taxon>Acrocarpospora</taxon>
    </lineage>
</organism>
<evidence type="ECO:0000313" key="1">
    <source>
        <dbReference type="EMBL" id="GES09081.1"/>
    </source>
</evidence>
<evidence type="ECO:0000313" key="2">
    <source>
        <dbReference type="Proteomes" id="UP000331127"/>
    </source>
</evidence>
<keyword evidence="2" id="KW-1185">Reference proteome</keyword>
<dbReference type="SUPFAM" id="SSF159275">
    <property type="entry name" value="PA1994-like"/>
    <property type="match status" value="1"/>
</dbReference>
<dbReference type="RefSeq" id="WP_155354643.1">
    <property type="nucleotide sequence ID" value="NZ_BAAAHL010000065.1"/>
</dbReference>
<protein>
    <recommendedName>
        <fullName evidence="3">Glycolipid-binding domain-containing protein</fullName>
    </recommendedName>
</protein>
<dbReference type="Pfam" id="PF06475">
    <property type="entry name" value="Glycolipid_bind"/>
    <property type="match status" value="1"/>
</dbReference>
<accession>A0A5M3WPC6</accession>
<dbReference type="AlphaFoldDB" id="A0A5M3WPC6"/>
<dbReference type="EMBL" id="BLAE01000013">
    <property type="protein sequence ID" value="GES09081.1"/>
    <property type="molecule type" value="Genomic_DNA"/>
</dbReference>
<name>A0A5M3WPC6_9ACTN</name>
<comment type="caution">
    <text evidence="1">The sequence shown here is derived from an EMBL/GenBank/DDBJ whole genome shotgun (WGS) entry which is preliminary data.</text>
</comment>